<proteinExistence type="predicted"/>
<sequence>MTRCDDLGALSIVCSQFDFVSCGTHGVIECHVPQPDHSQILTTFNRRGRRFPAEAIYPLPVASYSPWSHEANEVKKF</sequence>
<protein>
    <submittedName>
        <fullName evidence="1">882_t:CDS:1</fullName>
    </submittedName>
</protein>
<dbReference type="EMBL" id="CAJVPP010000618">
    <property type="protein sequence ID" value="CAG8498127.1"/>
    <property type="molecule type" value="Genomic_DNA"/>
</dbReference>
<accession>A0A9N9EYK4</accession>
<evidence type="ECO:0000313" key="2">
    <source>
        <dbReference type="Proteomes" id="UP000789375"/>
    </source>
</evidence>
<comment type="caution">
    <text evidence="1">The sequence shown here is derived from an EMBL/GenBank/DDBJ whole genome shotgun (WGS) entry which is preliminary data.</text>
</comment>
<evidence type="ECO:0000313" key="1">
    <source>
        <dbReference type="EMBL" id="CAG8498127.1"/>
    </source>
</evidence>
<gene>
    <name evidence="1" type="ORF">FMOSSE_LOCUS3890</name>
</gene>
<reference evidence="1" key="1">
    <citation type="submission" date="2021-06" db="EMBL/GenBank/DDBJ databases">
        <authorList>
            <person name="Kallberg Y."/>
            <person name="Tangrot J."/>
            <person name="Rosling A."/>
        </authorList>
    </citation>
    <scope>NUCLEOTIDE SEQUENCE</scope>
    <source>
        <strain evidence="1">87-6 pot B 2015</strain>
    </source>
</reference>
<name>A0A9N9EYK4_FUNMO</name>
<keyword evidence="2" id="KW-1185">Reference proteome</keyword>
<dbReference type="Proteomes" id="UP000789375">
    <property type="component" value="Unassembled WGS sequence"/>
</dbReference>
<dbReference type="AlphaFoldDB" id="A0A9N9EYK4"/>
<organism evidence="1 2">
    <name type="scientific">Funneliformis mosseae</name>
    <name type="common">Endomycorrhizal fungus</name>
    <name type="synonym">Glomus mosseae</name>
    <dbReference type="NCBI Taxonomy" id="27381"/>
    <lineage>
        <taxon>Eukaryota</taxon>
        <taxon>Fungi</taxon>
        <taxon>Fungi incertae sedis</taxon>
        <taxon>Mucoromycota</taxon>
        <taxon>Glomeromycotina</taxon>
        <taxon>Glomeromycetes</taxon>
        <taxon>Glomerales</taxon>
        <taxon>Glomeraceae</taxon>
        <taxon>Funneliformis</taxon>
    </lineage>
</organism>